<name>A0ABS5ESP4_9PROT</name>
<evidence type="ECO:0008006" key="3">
    <source>
        <dbReference type="Google" id="ProtNLM"/>
    </source>
</evidence>
<sequence length="253" mass="28136">MPVFRPTGFPGIQVQIEPNETPAHFFSAVESDLARIASGDIGGDLLDLIDKRSRGIGIGYAATDKYPNVTVCYAPGFTEAAAKTEARWDNYVRRKGRFGAMDRAVRASGGGHFMWVSYHPNPPGTTEGEIGYTSGQGLRTPPFIVLAHELIHAWHGMSGMMELKDKQTITAPDGRTYELAREEAFTVGLGSYANTRISENAIRAEHRLPRRTYYATPNDFTAFAPLPFRPGHAPTGRELSQRFEAMKREWNDW</sequence>
<dbReference type="RefSeq" id="WP_211850913.1">
    <property type="nucleotide sequence ID" value="NZ_JAAGBB010000003.1"/>
</dbReference>
<reference evidence="2" key="1">
    <citation type="journal article" date="2021" name="Syst. Appl. Microbiol.">
        <title>Roseomonas hellenica sp. nov., isolated from roots of wild-growing Alkanna tinctoria.</title>
        <authorList>
            <person name="Rat A."/>
            <person name="Naranjo H.D."/>
            <person name="Lebbe L."/>
            <person name="Cnockaert M."/>
            <person name="Krigas N."/>
            <person name="Grigoriadou K."/>
            <person name="Maloupa E."/>
            <person name="Willems A."/>
        </authorList>
    </citation>
    <scope>NUCLEOTIDE SEQUENCE [LARGE SCALE GENOMIC DNA]</scope>
    <source>
        <strain evidence="2">LMG 31523</strain>
    </source>
</reference>
<dbReference type="Pfam" id="PF14891">
    <property type="entry name" value="Peptidase_M91"/>
    <property type="match status" value="1"/>
</dbReference>
<dbReference type="EMBL" id="JAAGBB010000003">
    <property type="protein sequence ID" value="MBR0663314.1"/>
    <property type="molecule type" value="Genomic_DNA"/>
</dbReference>
<proteinExistence type="predicted"/>
<protein>
    <recommendedName>
        <fullName evidence="3">NleD-like pathogen effector protein (Putative zinc metallopeptidase)</fullName>
    </recommendedName>
</protein>
<gene>
    <name evidence="1" type="ORF">GXW71_02995</name>
</gene>
<comment type="caution">
    <text evidence="1">The sequence shown here is derived from an EMBL/GenBank/DDBJ whole genome shotgun (WGS) entry which is preliminary data.</text>
</comment>
<keyword evidence="2" id="KW-1185">Reference proteome</keyword>
<evidence type="ECO:0000313" key="2">
    <source>
        <dbReference type="Proteomes" id="UP001196870"/>
    </source>
</evidence>
<evidence type="ECO:0000313" key="1">
    <source>
        <dbReference type="EMBL" id="MBR0663314.1"/>
    </source>
</evidence>
<accession>A0ABS5ESP4</accession>
<dbReference type="Proteomes" id="UP001196870">
    <property type="component" value="Unassembled WGS sequence"/>
</dbReference>
<dbReference type="InterPro" id="IPR028208">
    <property type="entry name" value="Effector_pro_NleD-like"/>
</dbReference>
<organism evidence="1 2">
    <name type="scientific">Plastoroseomonas hellenica</name>
    <dbReference type="NCBI Taxonomy" id="2687306"/>
    <lineage>
        <taxon>Bacteria</taxon>
        <taxon>Pseudomonadati</taxon>
        <taxon>Pseudomonadota</taxon>
        <taxon>Alphaproteobacteria</taxon>
        <taxon>Acetobacterales</taxon>
        <taxon>Acetobacteraceae</taxon>
        <taxon>Plastoroseomonas</taxon>
    </lineage>
</organism>
<dbReference type="Gene3D" id="3.90.1240.10">
    <property type="entry name" value="Metalloproteases ('zincins'), catalytic domain like"/>
    <property type="match status" value="1"/>
</dbReference>